<proteinExistence type="predicted"/>
<accession>A0A9X6U5Q7</accession>
<gene>
    <name evidence="1" type="ORF">CN553_30300</name>
</gene>
<name>A0A9X6U5Q7_BACCE</name>
<dbReference type="Gene3D" id="1.10.10.60">
    <property type="entry name" value="Homeodomain-like"/>
    <property type="match status" value="1"/>
</dbReference>
<protein>
    <recommendedName>
        <fullName evidence="3">Zinc-finger domain-containing protein</fullName>
    </recommendedName>
</protein>
<dbReference type="AlphaFoldDB" id="A0A9X6U5Q7"/>
<dbReference type="Pfam" id="PF10782">
    <property type="entry name" value="zf-C2HCIx2C"/>
    <property type="match status" value="1"/>
</dbReference>
<dbReference type="InterPro" id="IPR009057">
    <property type="entry name" value="Homeodomain-like_sf"/>
</dbReference>
<dbReference type="InterPro" id="IPR019718">
    <property type="entry name" value="DUF2602"/>
</dbReference>
<evidence type="ECO:0008006" key="3">
    <source>
        <dbReference type="Google" id="ProtNLM"/>
    </source>
</evidence>
<sequence length="163" mass="19539">MNTKEIRMYILDLQDQHCAACEYRTNQSPKYCMENCKVGEELYRLGKKLAPRVGQVRENPQRKNWEELMPKILEMLQKEMPMYVMAIEINCEVNTLQKQLRKMGLWQSTRRKQIQENVHKKWDERCKQAVMLREQGLTYQAICKQLGCSRNSLYQHLKKRGLK</sequence>
<reference evidence="1 2" key="1">
    <citation type="submission" date="2017-09" db="EMBL/GenBank/DDBJ databases">
        <title>Large-scale bioinformatics analysis of Bacillus genomes uncovers conserved roles of natural products in bacterial physiology.</title>
        <authorList>
            <consortium name="Agbiome Team Llc"/>
            <person name="Bleich R.M."/>
            <person name="Kirk G.J."/>
            <person name="Santa Maria K.C."/>
            <person name="Allen S.E."/>
            <person name="Farag S."/>
            <person name="Shank E.A."/>
            <person name="Bowers A."/>
        </authorList>
    </citation>
    <scope>NUCLEOTIDE SEQUENCE [LARGE SCALE GENOMIC DNA]</scope>
    <source>
        <strain evidence="1 2">AFS027647</strain>
    </source>
</reference>
<organism evidence="1 2">
    <name type="scientific">Bacillus cereus</name>
    <dbReference type="NCBI Taxonomy" id="1396"/>
    <lineage>
        <taxon>Bacteria</taxon>
        <taxon>Bacillati</taxon>
        <taxon>Bacillota</taxon>
        <taxon>Bacilli</taxon>
        <taxon>Bacillales</taxon>
        <taxon>Bacillaceae</taxon>
        <taxon>Bacillus</taxon>
        <taxon>Bacillus cereus group</taxon>
    </lineage>
</organism>
<dbReference type="Proteomes" id="UP000220691">
    <property type="component" value="Unassembled WGS sequence"/>
</dbReference>
<comment type="caution">
    <text evidence="1">The sequence shown here is derived from an EMBL/GenBank/DDBJ whole genome shotgun (WGS) entry which is preliminary data.</text>
</comment>
<evidence type="ECO:0000313" key="1">
    <source>
        <dbReference type="EMBL" id="PEN79985.1"/>
    </source>
</evidence>
<dbReference type="SUPFAM" id="SSF46689">
    <property type="entry name" value="Homeodomain-like"/>
    <property type="match status" value="1"/>
</dbReference>
<dbReference type="EMBL" id="NUAN01000287">
    <property type="protein sequence ID" value="PEN79985.1"/>
    <property type="molecule type" value="Genomic_DNA"/>
</dbReference>
<dbReference type="Pfam" id="PF13384">
    <property type="entry name" value="HTH_23"/>
    <property type="match status" value="1"/>
</dbReference>
<dbReference type="RefSeq" id="WP_098127993.1">
    <property type="nucleotide sequence ID" value="NZ_NUAN01000287.1"/>
</dbReference>
<evidence type="ECO:0000313" key="2">
    <source>
        <dbReference type="Proteomes" id="UP000220691"/>
    </source>
</evidence>